<dbReference type="AlphaFoldDB" id="A0A9X1Z7M2"/>
<reference evidence="1" key="1">
    <citation type="submission" date="2022-01" db="EMBL/GenBank/DDBJ databases">
        <title>Whole genome-based taxonomy of the Shewanellaceae.</title>
        <authorList>
            <person name="Martin-Rodriguez A.J."/>
        </authorList>
    </citation>
    <scope>NUCLEOTIDE SEQUENCE</scope>
    <source>
        <strain evidence="1">DSM 23803</strain>
    </source>
</reference>
<comment type="caution">
    <text evidence="1">The sequence shown here is derived from an EMBL/GenBank/DDBJ whole genome shotgun (WGS) entry which is preliminary data.</text>
</comment>
<feature type="non-terminal residue" evidence="1">
    <location>
        <position position="153"/>
    </location>
</feature>
<dbReference type="RefSeq" id="WP_248972706.1">
    <property type="nucleotide sequence ID" value="NZ_JAKILJ010000170.1"/>
</dbReference>
<proteinExistence type="predicted"/>
<gene>
    <name evidence="1" type="ORF">L2749_22430</name>
</gene>
<dbReference type="EMBL" id="JAKILJ010000170">
    <property type="protein sequence ID" value="MCL1107941.1"/>
    <property type="molecule type" value="Genomic_DNA"/>
</dbReference>
<evidence type="ECO:0000313" key="2">
    <source>
        <dbReference type="Proteomes" id="UP001139408"/>
    </source>
</evidence>
<dbReference type="PROSITE" id="PS51257">
    <property type="entry name" value="PROKAR_LIPOPROTEIN"/>
    <property type="match status" value="1"/>
</dbReference>
<organism evidence="1 2">
    <name type="scientific">Shewanella algicola</name>
    <dbReference type="NCBI Taxonomy" id="640633"/>
    <lineage>
        <taxon>Bacteria</taxon>
        <taxon>Pseudomonadati</taxon>
        <taxon>Pseudomonadota</taxon>
        <taxon>Gammaproteobacteria</taxon>
        <taxon>Alteromonadales</taxon>
        <taxon>Shewanellaceae</taxon>
        <taxon>Shewanella</taxon>
    </lineage>
</organism>
<evidence type="ECO:0000313" key="1">
    <source>
        <dbReference type="EMBL" id="MCL1107941.1"/>
    </source>
</evidence>
<dbReference type="Proteomes" id="UP001139408">
    <property type="component" value="Unassembled WGS sequence"/>
</dbReference>
<accession>A0A9X1Z7M2</accession>
<name>A0A9X1Z7M2_9GAMM</name>
<sequence>MLRTIDNQSGVVSETHYDQSYSSSCSTSGIASCYATAGMPLYTEKRLNGELISKAINELGTVTTYAGGKFAYIKDSYEDSYVFGSDGLSTRVGSTHTSSSYDKYGNVTEQVVTQTNLSDAMELKTTTTNDYGSDATMLRMGRLLFTTVTKERT</sequence>
<keyword evidence="2" id="KW-1185">Reference proteome</keyword>
<protein>
    <submittedName>
        <fullName evidence="1">Uncharacterized protein</fullName>
    </submittedName>
</protein>